<dbReference type="PANTHER" id="PTHR36504">
    <property type="entry name" value="LIPOPOLYSACCHARIDE EXPORT SYSTEM PROTEIN LPTA"/>
    <property type="match status" value="1"/>
</dbReference>
<dbReference type="Pfam" id="PF03968">
    <property type="entry name" value="LptD_N"/>
    <property type="match status" value="1"/>
</dbReference>
<reference evidence="4 5" key="1">
    <citation type="journal article" date="2017" name="ISME J.">
        <title>Energy and carbon metabolisms in a deep terrestrial subsurface fluid microbial community.</title>
        <authorList>
            <person name="Momper L."/>
            <person name="Jungbluth S.P."/>
            <person name="Lee M.D."/>
            <person name="Amend J.P."/>
        </authorList>
    </citation>
    <scope>NUCLEOTIDE SEQUENCE [LARGE SCALE GENOMIC DNA]</scope>
    <source>
        <strain evidence="4">SURF_26</strain>
    </source>
</reference>
<sequence>MIVQTIKRVCGLLAVLVLSISYTSFAEVSGGTGGGTDNGAQPYEPTVITCDGALDVAFDNNIAVFHDNVVVKDNRGEVYADLMTVYFKQESRNISLIEAEGNVIIHVDSKIAKSEKAVYKVNEGTLELTGNPRIHEDKNIYAAEKITIFQKNGKTEMKLEPKARLILYHENTGVEDGLFF</sequence>
<comment type="caution">
    <text evidence="4">The sequence shown here is derived from an EMBL/GenBank/DDBJ whole genome shotgun (WGS) entry which is preliminary data.</text>
</comment>
<accession>A0A3A4QVN1</accession>
<organism evidence="4 5">
    <name type="scientific">Candidatus Auribacter fodinae</name>
    <dbReference type="NCBI Taxonomy" id="2093366"/>
    <lineage>
        <taxon>Bacteria</taxon>
        <taxon>Pseudomonadati</taxon>
        <taxon>Candidatus Auribacterota</taxon>
        <taxon>Candidatus Auribacteria</taxon>
        <taxon>Candidatus Auribacterales</taxon>
        <taxon>Candidatus Auribacteraceae</taxon>
        <taxon>Candidatus Auribacter</taxon>
    </lineage>
</organism>
<feature type="signal peptide" evidence="2">
    <location>
        <begin position="1"/>
        <end position="26"/>
    </location>
</feature>
<feature type="chain" id="PRO_5017312241" description="Organic solvent tolerance-like N-terminal domain-containing protein" evidence="2">
    <location>
        <begin position="27"/>
        <end position="180"/>
    </location>
</feature>
<keyword evidence="1 2" id="KW-0732">Signal</keyword>
<evidence type="ECO:0000313" key="5">
    <source>
        <dbReference type="Proteomes" id="UP000266426"/>
    </source>
</evidence>
<dbReference type="Gene3D" id="2.60.450.10">
    <property type="entry name" value="Lipopolysaccharide (LPS) transport protein A like domain"/>
    <property type="match status" value="1"/>
</dbReference>
<proteinExistence type="predicted"/>
<protein>
    <recommendedName>
        <fullName evidence="3">Organic solvent tolerance-like N-terminal domain-containing protein</fullName>
    </recommendedName>
</protein>
<dbReference type="PANTHER" id="PTHR36504:SF1">
    <property type="entry name" value="LIPOPOLYSACCHARIDE EXPORT SYSTEM PROTEIN LPTA"/>
    <property type="match status" value="1"/>
</dbReference>
<dbReference type="EMBL" id="QZJZ01000072">
    <property type="protein sequence ID" value="RJP58015.1"/>
    <property type="molecule type" value="Genomic_DNA"/>
</dbReference>
<dbReference type="GO" id="GO:0030288">
    <property type="term" value="C:outer membrane-bounded periplasmic space"/>
    <property type="evidence" value="ECO:0007669"/>
    <property type="project" value="TreeGrafter"/>
</dbReference>
<feature type="domain" description="Organic solvent tolerance-like N-terminal" evidence="3">
    <location>
        <begin position="56"/>
        <end position="153"/>
    </location>
</feature>
<name>A0A3A4QVN1_9BACT</name>
<gene>
    <name evidence="4" type="ORF">C4541_09045</name>
</gene>
<dbReference type="InterPro" id="IPR005653">
    <property type="entry name" value="OstA-like_N"/>
</dbReference>
<evidence type="ECO:0000313" key="4">
    <source>
        <dbReference type="EMBL" id="RJP58015.1"/>
    </source>
</evidence>
<evidence type="ECO:0000256" key="2">
    <source>
        <dbReference type="SAM" id="SignalP"/>
    </source>
</evidence>
<dbReference type="GO" id="GO:0009279">
    <property type="term" value="C:cell outer membrane"/>
    <property type="evidence" value="ECO:0007669"/>
    <property type="project" value="TreeGrafter"/>
</dbReference>
<dbReference type="GO" id="GO:0015920">
    <property type="term" value="P:lipopolysaccharide transport"/>
    <property type="evidence" value="ECO:0007669"/>
    <property type="project" value="TreeGrafter"/>
</dbReference>
<dbReference type="Proteomes" id="UP000266426">
    <property type="component" value="Unassembled WGS sequence"/>
</dbReference>
<evidence type="ECO:0000259" key="3">
    <source>
        <dbReference type="Pfam" id="PF03968"/>
    </source>
</evidence>
<evidence type="ECO:0000256" key="1">
    <source>
        <dbReference type="ARBA" id="ARBA00022729"/>
    </source>
</evidence>
<dbReference type="AlphaFoldDB" id="A0A3A4QVN1"/>
<dbReference type="GO" id="GO:0017089">
    <property type="term" value="F:glycolipid transfer activity"/>
    <property type="evidence" value="ECO:0007669"/>
    <property type="project" value="TreeGrafter"/>
</dbReference>
<dbReference type="InterPro" id="IPR052037">
    <property type="entry name" value="LPS_export_LptA"/>
</dbReference>